<feature type="transmembrane region" description="Helical" evidence="8">
    <location>
        <begin position="7"/>
        <end position="25"/>
    </location>
</feature>
<evidence type="ECO:0000256" key="7">
    <source>
        <dbReference type="SAM" id="MobiDB-lite"/>
    </source>
</evidence>
<dbReference type="Pfam" id="PF02028">
    <property type="entry name" value="BCCT"/>
    <property type="match status" value="1"/>
</dbReference>
<keyword evidence="3" id="KW-1003">Cell membrane</keyword>
<evidence type="ECO:0000256" key="3">
    <source>
        <dbReference type="ARBA" id="ARBA00022475"/>
    </source>
</evidence>
<evidence type="ECO:0000313" key="9">
    <source>
        <dbReference type="EMBL" id="MFC7319838.1"/>
    </source>
</evidence>
<comment type="caution">
    <text evidence="9">The sequence shown here is derived from an EMBL/GenBank/DDBJ whole genome shotgun (WGS) entry which is preliminary data.</text>
</comment>
<dbReference type="PANTHER" id="PTHR30047:SF11">
    <property type="entry name" value="L-CARNITINE_GAMMA-BUTYROBETAINE ANTIPORTER"/>
    <property type="match status" value="1"/>
</dbReference>
<keyword evidence="4 8" id="KW-0812">Transmembrane</keyword>
<accession>A0ABW2K0Y6</accession>
<dbReference type="PANTHER" id="PTHR30047">
    <property type="entry name" value="HIGH-AFFINITY CHOLINE TRANSPORT PROTEIN-RELATED"/>
    <property type="match status" value="1"/>
</dbReference>
<organism evidence="9 10">
    <name type="scientific">Halobacillus campisalis</name>
    <dbReference type="NCBI Taxonomy" id="435909"/>
    <lineage>
        <taxon>Bacteria</taxon>
        <taxon>Bacillati</taxon>
        <taxon>Bacillota</taxon>
        <taxon>Bacilli</taxon>
        <taxon>Bacillales</taxon>
        <taxon>Bacillaceae</taxon>
        <taxon>Halobacillus</taxon>
    </lineage>
</organism>
<dbReference type="EMBL" id="JBHTBY010000001">
    <property type="protein sequence ID" value="MFC7319838.1"/>
    <property type="molecule type" value="Genomic_DNA"/>
</dbReference>
<keyword evidence="5 8" id="KW-1133">Transmembrane helix</keyword>
<evidence type="ECO:0000256" key="5">
    <source>
        <dbReference type="ARBA" id="ARBA00022989"/>
    </source>
</evidence>
<reference evidence="10" key="1">
    <citation type="journal article" date="2019" name="Int. J. Syst. Evol. Microbiol.">
        <title>The Global Catalogue of Microorganisms (GCM) 10K type strain sequencing project: providing services to taxonomists for standard genome sequencing and annotation.</title>
        <authorList>
            <consortium name="The Broad Institute Genomics Platform"/>
            <consortium name="The Broad Institute Genome Sequencing Center for Infectious Disease"/>
            <person name="Wu L."/>
            <person name="Ma J."/>
        </authorList>
    </citation>
    <scope>NUCLEOTIDE SEQUENCE [LARGE SCALE GENOMIC DNA]</scope>
    <source>
        <strain evidence="10">CCUG 73951</strain>
    </source>
</reference>
<feature type="transmembrane region" description="Helical" evidence="8">
    <location>
        <begin position="259"/>
        <end position="279"/>
    </location>
</feature>
<keyword evidence="10" id="KW-1185">Reference proteome</keyword>
<keyword evidence="6 8" id="KW-0472">Membrane</keyword>
<dbReference type="Proteomes" id="UP001596494">
    <property type="component" value="Unassembled WGS sequence"/>
</dbReference>
<keyword evidence="2" id="KW-0813">Transport</keyword>
<evidence type="ECO:0000256" key="2">
    <source>
        <dbReference type="ARBA" id="ARBA00022448"/>
    </source>
</evidence>
<feature type="transmembrane region" description="Helical" evidence="8">
    <location>
        <begin position="315"/>
        <end position="336"/>
    </location>
</feature>
<feature type="transmembrane region" description="Helical" evidence="8">
    <location>
        <begin position="343"/>
        <end position="368"/>
    </location>
</feature>
<evidence type="ECO:0000256" key="4">
    <source>
        <dbReference type="ARBA" id="ARBA00022692"/>
    </source>
</evidence>
<feature type="transmembrane region" description="Helical" evidence="8">
    <location>
        <begin position="45"/>
        <end position="65"/>
    </location>
</feature>
<proteinExistence type="predicted"/>
<feature type="transmembrane region" description="Helical" evidence="8">
    <location>
        <begin position="446"/>
        <end position="465"/>
    </location>
</feature>
<feature type="transmembrane region" description="Helical" evidence="8">
    <location>
        <begin position="85"/>
        <end position="105"/>
    </location>
</feature>
<protein>
    <submittedName>
        <fullName evidence="9">BCCT family transporter</fullName>
    </submittedName>
</protein>
<feature type="transmembrane region" description="Helical" evidence="8">
    <location>
        <begin position="388"/>
        <end position="415"/>
    </location>
</feature>
<feature type="compositionally biased region" description="Acidic residues" evidence="7">
    <location>
        <begin position="519"/>
        <end position="530"/>
    </location>
</feature>
<sequence length="530" mass="57971">MLKLRHAVFWPPFLLLIGAAILSLVNKDVFVQMTTNANNWVINELGWLFSVAGLLMVAGCIGAYFSPLGNVRIGGREAKPSLGMVTWFAIALTTTIATLTFWSLVEPIYHVSQPPASLGIEPHSPEAAMFSLSTMYLHWTITPYAIYTVPTVVFAFVYYNMRLPYSLSSPLVPLFGERMINGKVGSVVDAVSLYTLATGMAASMGTSILNLSGGINYVSGIESTPLLWAIVAAVVMFTFVISSSTGLMKGIRYLSNINIRVFVVLTIFVFIVGPTSFILNAGTESFGNFLTNFFEKSLFTGELSNDPWPGGWTTFYWASWFAWAMIISLFLGRVAYGYKVKTVILVNFVFPAIFGAIWISVFGGTALFSDLNGGGLTDLLASSGPETVLYGVFAALPWSQLIIPFFIFIVFVTFVTACDSNNAAMSGISSHGISPENPEPSTVIKVVWGVTVSVISWTMISFANIDGVKMLNNLGGVPALFLELVVFGSLMKIAKNPWRYDKTSSRYEEENSMKSSDYQEQDQEYTDASM</sequence>
<evidence type="ECO:0000256" key="8">
    <source>
        <dbReference type="SAM" id="Phobius"/>
    </source>
</evidence>
<gene>
    <name evidence="9" type="ORF">ACFQMN_02915</name>
</gene>
<feature type="transmembrane region" description="Helical" evidence="8">
    <location>
        <begin position="187"/>
        <end position="206"/>
    </location>
</feature>
<evidence type="ECO:0000256" key="6">
    <source>
        <dbReference type="ARBA" id="ARBA00023136"/>
    </source>
</evidence>
<feature type="transmembrane region" description="Helical" evidence="8">
    <location>
        <begin position="477"/>
        <end position="494"/>
    </location>
</feature>
<name>A0ABW2K0Y6_9BACI</name>
<comment type="subcellular location">
    <subcellularLocation>
        <location evidence="1">Cell membrane</location>
        <topology evidence="1">Multi-pass membrane protein</topology>
    </subcellularLocation>
</comment>
<feature type="region of interest" description="Disordered" evidence="7">
    <location>
        <begin position="505"/>
        <end position="530"/>
    </location>
</feature>
<evidence type="ECO:0000256" key="1">
    <source>
        <dbReference type="ARBA" id="ARBA00004651"/>
    </source>
</evidence>
<dbReference type="InterPro" id="IPR000060">
    <property type="entry name" value="BCCT_transptr"/>
</dbReference>
<feature type="transmembrane region" description="Helical" evidence="8">
    <location>
        <begin position="226"/>
        <end position="247"/>
    </location>
</feature>
<evidence type="ECO:0000313" key="10">
    <source>
        <dbReference type="Proteomes" id="UP001596494"/>
    </source>
</evidence>
<feature type="transmembrane region" description="Helical" evidence="8">
    <location>
        <begin position="136"/>
        <end position="159"/>
    </location>
</feature>
<dbReference type="RefSeq" id="WP_289215610.1">
    <property type="nucleotide sequence ID" value="NZ_JAPVRC010000003.1"/>
</dbReference>